<gene>
    <name evidence="1" type="ORF">HPB50_008161</name>
</gene>
<dbReference type="EMBL" id="CM023490">
    <property type="protein sequence ID" value="KAH6942577.1"/>
    <property type="molecule type" value="Genomic_DNA"/>
</dbReference>
<evidence type="ECO:0000313" key="2">
    <source>
        <dbReference type="Proteomes" id="UP000821845"/>
    </source>
</evidence>
<evidence type="ECO:0000313" key="1">
    <source>
        <dbReference type="EMBL" id="KAH6942577.1"/>
    </source>
</evidence>
<keyword evidence="2" id="KW-1185">Reference proteome</keyword>
<reference evidence="1" key="1">
    <citation type="submission" date="2020-05" db="EMBL/GenBank/DDBJ databases">
        <title>Large-scale comparative analyses of tick genomes elucidate their genetic diversity and vector capacities.</title>
        <authorList>
            <person name="Jia N."/>
            <person name="Wang J."/>
            <person name="Shi W."/>
            <person name="Du L."/>
            <person name="Sun Y."/>
            <person name="Zhan W."/>
            <person name="Jiang J."/>
            <person name="Wang Q."/>
            <person name="Zhang B."/>
            <person name="Ji P."/>
            <person name="Sakyi L.B."/>
            <person name="Cui X."/>
            <person name="Yuan T."/>
            <person name="Jiang B."/>
            <person name="Yang W."/>
            <person name="Lam T.T.-Y."/>
            <person name="Chang Q."/>
            <person name="Ding S."/>
            <person name="Wang X."/>
            <person name="Zhu J."/>
            <person name="Ruan X."/>
            <person name="Zhao L."/>
            <person name="Wei J."/>
            <person name="Que T."/>
            <person name="Du C."/>
            <person name="Cheng J."/>
            <person name="Dai P."/>
            <person name="Han X."/>
            <person name="Huang E."/>
            <person name="Gao Y."/>
            <person name="Liu J."/>
            <person name="Shao H."/>
            <person name="Ye R."/>
            <person name="Li L."/>
            <person name="Wei W."/>
            <person name="Wang X."/>
            <person name="Wang C."/>
            <person name="Yang T."/>
            <person name="Huo Q."/>
            <person name="Li W."/>
            <person name="Guo W."/>
            <person name="Chen H."/>
            <person name="Zhou L."/>
            <person name="Ni X."/>
            <person name="Tian J."/>
            <person name="Zhou Y."/>
            <person name="Sheng Y."/>
            <person name="Liu T."/>
            <person name="Pan Y."/>
            <person name="Xia L."/>
            <person name="Li J."/>
            <person name="Zhao F."/>
            <person name="Cao W."/>
        </authorList>
    </citation>
    <scope>NUCLEOTIDE SEQUENCE</scope>
    <source>
        <strain evidence="1">Hyas-2018</strain>
    </source>
</reference>
<comment type="caution">
    <text evidence="1">The sequence shown here is derived from an EMBL/GenBank/DDBJ whole genome shotgun (WGS) entry which is preliminary data.</text>
</comment>
<proteinExistence type="predicted"/>
<organism evidence="1 2">
    <name type="scientific">Hyalomma asiaticum</name>
    <name type="common">Tick</name>
    <dbReference type="NCBI Taxonomy" id="266040"/>
    <lineage>
        <taxon>Eukaryota</taxon>
        <taxon>Metazoa</taxon>
        <taxon>Ecdysozoa</taxon>
        <taxon>Arthropoda</taxon>
        <taxon>Chelicerata</taxon>
        <taxon>Arachnida</taxon>
        <taxon>Acari</taxon>
        <taxon>Parasitiformes</taxon>
        <taxon>Ixodida</taxon>
        <taxon>Ixodoidea</taxon>
        <taxon>Ixodidae</taxon>
        <taxon>Hyalomminae</taxon>
        <taxon>Hyalomma</taxon>
    </lineage>
</organism>
<sequence>MRRCRRRRCRLRGGLVPTANGEQAVPMLLLGARGRPACWERLPFLLLAFLGTASSPAFSWALQDIDDVEPWWTAARREPLAAGVCPAGQDLCVRGAPDNVCRCDADCSRYGDCCVDRSGSLSSSHDVTSPSAAASQWRCVLENGREFYALASCPEDAAVDPDLRDHCLRQGTQLKHLQHVPVYSNAIEDHLELRCNRAWNAEKVLRLLAAGHYSKMHVLHGAEGLSCRLQVADASSESFWYELPGLRECRLAASSCRKGASRRDVLLCSSYTALVYSPRKFSNYRNFHCFRCAGGSAAGIVECGARPAARGHDAPDVTHLVLGVRSHFVNPRKCGGHAGSRIYDPLSNACYVPPVPPSDLAGDEPSGGAGAPVQPPGGSAFRLVLAFAAAGLTTLL</sequence>
<dbReference type="Proteomes" id="UP000821845">
    <property type="component" value="Chromosome 10"/>
</dbReference>
<accession>A0ACB7TB01</accession>
<name>A0ACB7TB01_HYAAI</name>
<protein>
    <submittedName>
        <fullName evidence="1">Uncharacterized protein</fullName>
    </submittedName>
</protein>